<keyword evidence="5" id="KW-0812">Transmembrane</keyword>
<dbReference type="GeneTree" id="ENSGT01100000263479"/>
<evidence type="ECO:0000313" key="8">
    <source>
        <dbReference type="Proteomes" id="UP000002279"/>
    </source>
</evidence>
<keyword evidence="8" id="KW-1185">Reference proteome</keyword>
<dbReference type="Proteomes" id="UP000002279">
    <property type="component" value="Chromosome 5"/>
</dbReference>
<keyword evidence="2" id="KW-0325">Glycoprotein</keyword>
<dbReference type="SUPFAM" id="SSF48726">
    <property type="entry name" value="Immunoglobulin"/>
    <property type="match status" value="3"/>
</dbReference>
<evidence type="ECO:0000256" key="5">
    <source>
        <dbReference type="SAM" id="Phobius"/>
    </source>
</evidence>
<reference evidence="7" key="2">
    <citation type="submission" date="2025-08" db="UniProtKB">
        <authorList>
            <consortium name="Ensembl"/>
        </authorList>
    </citation>
    <scope>IDENTIFICATION</scope>
    <source>
        <strain evidence="7">Glennie</strain>
    </source>
</reference>
<dbReference type="Gene3D" id="2.60.40.10">
    <property type="entry name" value="Immunoglobulins"/>
    <property type="match status" value="3"/>
</dbReference>
<dbReference type="InParanoid" id="A0A6I8N4E9"/>
<proteinExistence type="inferred from homology"/>
<protein>
    <recommendedName>
        <fullName evidence="6">Immunoglobulin domain-containing protein</fullName>
    </recommendedName>
</protein>
<dbReference type="PANTHER" id="PTHR44427">
    <property type="entry name" value="CARCINOEMBRYONIC ANTIGEN-RELATED CELL ADHESION MOLECULE 19"/>
    <property type="match status" value="1"/>
</dbReference>
<dbReference type="InterPro" id="IPR050831">
    <property type="entry name" value="CEA_cell_adhesion"/>
</dbReference>
<dbReference type="AlphaFoldDB" id="A0A6I8N4E9"/>
<accession>A0A6I8N4E9</accession>
<evidence type="ECO:0000256" key="3">
    <source>
        <dbReference type="ARBA" id="ARBA00023319"/>
    </source>
</evidence>
<organism evidence="7 8">
    <name type="scientific">Ornithorhynchus anatinus</name>
    <name type="common">Duckbill platypus</name>
    <dbReference type="NCBI Taxonomy" id="9258"/>
    <lineage>
        <taxon>Eukaryota</taxon>
        <taxon>Metazoa</taxon>
        <taxon>Chordata</taxon>
        <taxon>Craniata</taxon>
        <taxon>Vertebrata</taxon>
        <taxon>Euteleostomi</taxon>
        <taxon>Mammalia</taxon>
        <taxon>Monotremata</taxon>
        <taxon>Ornithorhynchidae</taxon>
        <taxon>Ornithorhynchus</taxon>
    </lineage>
</organism>
<keyword evidence="5" id="KW-0472">Membrane</keyword>
<evidence type="ECO:0000259" key="6">
    <source>
        <dbReference type="SMART" id="SM00409"/>
    </source>
</evidence>
<comment type="similarity">
    <text evidence="4">Belongs to the immunoglobulin superfamily. CEA family.</text>
</comment>
<dbReference type="SMART" id="SM00409">
    <property type="entry name" value="IG"/>
    <property type="match status" value="3"/>
</dbReference>
<reference evidence="7 8" key="1">
    <citation type="journal article" date="2008" name="Nature">
        <title>Genome analysis of the platypus reveals unique signatures of evolution.</title>
        <authorList>
            <person name="Warren W.C."/>
            <person name="Hillier L.W."/>
            <person name="Marshall Graves J.A."/>
            <person name="Birney E."/>
            <person name="Ponting C.P."/>
            <person name="Grutzner F."/>
            <person name="Belov K."/>
            <person name="Miller W."/>
            <person name="Clarke L."/>
            <person name="Chinwalla A.T."/>
            <person name="Yang S.P."/>
            <person name="Heger A."/>
            <person name="Locke D.P."/>
            <person name="Miethke P."/>
            <person name="Waters P.D."/>
            <person name="Veyrunes F."/>
            <person name="Fulton L."/>
            <person name="Fulton B."/>
            <person name="Graves T."/>
            <person name="Wallis J."/>
            <person name="Puente X.S."/>
            <person name="Lopez-Otin C."/>
            <person name="Ordonez G.R."/>
            <person name="Eichler E.E."/>
            <person name="Chen L."/>
            <person name="Cheng Z."/>
            <person name="Deakin J.E."/>
            <person name="Alsop A."/>
            <person name="Thompson K."/>
            <person name="Kirby P."/>
            <person name="Papenfuss A.T."/>
            <person name="Wakefield M.J."/>
            <person name="Olender T."/>
            <person name="Lancet D."/>
            <person name="Huttley G.A."/>
            <person name="Smit A.F."/>
            <person name="Pask A."/>
            <person name="Temple-Smith P."/>
            <person name="Batzer M.A."/>
            <person name="Walker J.A."/>
            <person name="Konkel M.K."/>
            <person name="Harris R.S."/>
            <person name="Whittington C.M."/>
            <person name="Wong E.S."/>
            <person name="Gemmell N.J."/>
            <person name="Buschiazzo E."/>
            <person name="Vargas Jentzsch I.M."/>
            <person name="Merkel A."/>
            <person name="Schmitz J."/>
            <person name="Zemann A."/>
            <person name="Churakov G."/>
            <person name="Kriegs J.O."/>
            <person name="Brosius J."/>
            <person name="Murchison E.P."/>
            <person name="Sachidanandam R."/>
            <person name="Smith C."/>
            <person name="Hannon G.J."/>
            <person name="Tsend-Ayush E."/>
            <person name="McMillan D."/>
            <person name="Attenborough R."/>
            <person name="Rens W."/>
            <person name="Ferguson-Smith M."/>
            <person name="Lefevre C.M."/>
            <person name="Sharp J.A."/>
            <person name="Nicholas K.R."/>
            <person name="Ray D.A."/>
            <person name="Kube M."/>
            <person name="Reinhardt R."/>
            <person name="Pringle T.H."/>
            <person name="Taylor J."/>
            <person name="Jones R.C."/>
            <person name="Nixon B."/>
            <person name="Dacheux J.L."/>
            <person name="Niwa H."/>
            <person name="Sekita Y."/>
            <person name="Huang X."/>
            <person name="Stark A."/>
            <person name="Kheradpour P."/>
            <person name="Kellis M."/>
            <person name="Flicek P."/>
            <person name="Chen Y."/>
            <person name="Webber C."/>
            <person name="Hardison R."/>
            <person name="Nelson J."/>
            <person name="Hallsworth-Pepin K."/>
            <person name="Delehaunty K."/>
            <person name="Markovic C."/>
            <person name="Minx P."/>
            <person name="Feng Y."/>
            <person name="Kremitzki C."/>
            <person name="Mitreva M."/>
            <person name="Glasscock J."/>
            <person name="Wylie T."/>
            <person name="Wohldmann P."/>
            <person name="Thiru P."/>
            <person name="Nhan M.N."/>
            <person name="Pohl C.S."/>
            <person name="Smith S.M."/>
            <person name="Hou S."/>
            <person name="Nefedov M."/>
            <person name="de Jong P.J."/>
            <person name="Renfree M.B."/>
            <person name="Mardis E.R."/>
            <person name="Wilson R.K."/>
        </authorList>
    </citation>
    <scope>NUCLEOTIDE SEQUENCE [LARGE SCALE GENOMIC DNA]</scope>
    <source>
        <strain evidence="7 8">Glennie</strain>
    </source>
</reference>
<dbReference type="InterPro" id="IPR013106">
    <property type="entry name" value="Ig_V-set"/>
</dbReference>
<keyword evidence="1" id="KW-0732">Signal</keyword>
<feature type="domain" description="Immunoglobulin" evidence="6">
    <location>
        <begin position="330"/>
        <end position="431"/>
    </location>
</feature>
<dbReference type="Bgee" id="ENSOANG00000050885">
    <property type="expression patterns" value="Expressed in ovary and 6 other cell types or tissues"/>
</dbReference>
<evidence type="ECO:0000313" key="7">
    <source>
        <dbReference type="Ensembl" id="ENSOANP00000035752.1"/>
    </source>
</evidence>
<dbReference type="InterPro" id="IPR003599">
    <property type="entry name" value="Ig_sub"/>
</dbReference>
<feature type="domain" description="Immunoglobulin" evidence="6">
    <location>
        <begin position="71"/>
        <end position="173"/>
    </location>
</feature>
<dbReference type="CDD" id="cd05774">
    <property type="entry name" value="IgV_CEACAM_D1"/>
    <property type="match status" value="1"/>
</dbReference>
<evidence type="ECO:0000256" key="2">
    <source>
        <dbReference type="ARBA" id="ARBA00023180"/>
    </source>
</evidence>
<dbReference type="OMA" id="FCQGCAP"/>
<reference evidence="7" key="3">
    <citation type="submission" date="2025-09" db="UniProtKB">
        <authorList>
            <consortium name="Ensembl"/>
        </authorList>
    </citation>
    <scope>IDENTIFICATION</scope>
    <source>
        <strain evidence="7">Glennie</strain>
    </source>
</reference>
<dbReference type="PANTHER" id="PTHR44427:SF1">
    <property type="entry name" value="CARCINOEMBRYONIC ANTIGEN-RELATED CELL ADHESION MOLECULE 1"/>
    <property type="match status" value="1"/>
</dbReference>
<name>A0A6I8N4E9_ORNAN</name>
<dbReference type="InterPro" id="IPR013783">
    <property type="entry name" value="Ig-like_fold"/>
</dbReference>
<keyword evidence="3" id="KW-0393">Immunoglobulin domain</keyword>
<dbReference type="InterPro" id="IPR036179">
    <property type="entry name" value="Ig-like_dom_sf"/>
</dbReference>
<feature type="domain" description="Immunoglobulin" evidence="6">
    <location>
        <begin position="195"/>
        <end position="296"/>
    </location>
</feature>
<keyword evidence="5" id="KW-1133">Transmembrane helix</keyword>
<evidence type="ECO:0000256" key="1">
    <source>
        <dbReference type="ARBA" id="ARBA00022729"/>
    </source>
</evidence>
<evidence type="ECO:0000256" key="4">
    <source>
        <dbReference type="ARBA" id="ARBA00038222"/>
    </source>
</evidence>
<feature type="transmembrane region" description="Helical" evidence="5">
    <location>
        <begin position="455"/>
        <end position="478"/>
    </location>
</feature>
<sequence>MLRRLPGSGGCEPGTCSCPGVARTCSGWTTRSSGGHDPPHCRDCTWMGILLTALVLSTWLPTASLQLTLVSIPPQPTEDQVVTLSVRGVPRTARKFCWYRGRVLPDTQILIYDIATQSNLPGPAHTGREVGLADGSLQIQEVREDDAGQYTLQVISLLAGSPPLTGTVNLKLSGFPTGTDRSPQSSAVSGLRIVPVPQHPRVGEDITLSIWGLPGLPKTYTWYRGAAGKPHLILRYNTGVGVSNWLLGPAHSGREAGTKNGSLLLRDVSPQDSGRYIVHVVTLQGKEEASITIDVSLGPTTPPAEKVPGFPTGTDRSPQSSALSGLQIVPVPQHPRVGGNITLSIWGLLELPKTYTWYRGAAGGPHRILRCNTGGSAPNCLPGPAHSGRETCTKNGSLLLRDVSPQDSGRYIVHVVTLWGKEEASITIDVSPEPTTPPAEKAPVPVPSLAASGGIIAALVVGILVGTSLLGALGYWLFHFRRRSRGSPRLTETVDSGEKKLSVLRNRDQGNAYEDLNFSWKKAKDPSGTTVPSFPEKPMWPLPIYEDLQVGNADIYSELQLPA</sequence>
<dbReference type="Pfam" id="PF07686">
    <property type="entry name" value="V-set"/>
    <property type="match status" value="1"/>
</dbReference>
<dbReference type="Ensembl" id="ENSOANT00000055469.1">
    <property type="protein sequence ID" value="ENSOANP00000035752.1"/>
    <property type="gene ID" value="ENSOANG00000050885.1"/>
</dbReference>